<gene>
    <name evidence="2" type="ORF">VCS650_LOCUS19791</name>
</gene>
<evidence type="ECO:0000313" key="2">
    <source>
        <dbReference type="EMBL" id="CAF1095374.1"/>
    </source>
</evidence>
<comment type="caution">
    <text evidence="2">The sequence shown here is derived from an EMBL/GenBank/DDBJ whole genome shotgun (WGS) entry which is preliminary data.</text>
</comment>
<accession>A0A814NQU7</accession>
<sequence length="851" mass="98031">MPYIKQNWCMHPYHDIIDSVTGKKKFVKTGKNPTHPVGIHRINADSAQIINKQYSLVIESGSREVCEGDKICTSCLRRLLNDEKNQDHNDLDNVEMMNTGEEDPSNVDIGHYDDKGDIEYDNSKDDKNIEDLPSSQERTYNNEQARTKLNLVFELLNIPTIRDVRRSKNIRQNVDRACSILYKLCDMLVDCTIPLNDHQLSMNDASELLSGLKKLFHESGEDEQIRLLTISPDGWGRTVVEKWFGCTEHQARMGLHLKINKGVLAYPEYSNGNKPLPDNTVQLIKEFYLSDGISRASARKRDVIHIKKVPFPVQFMEMTGREAYQQFKSEYPNVVVGKSSFNSLRPRQVKCLAPADTCLCIYHENFYLLLKSWNKMLKEKSLIKDDVELIITDKYLVNRIVCGIPGEDCYNGRCDTCGIISPSDILLQNIMIDDDEQFSWSQWITANNKIDLLHINGSVSSFLDEINNKWKQFLLHWYITTVQKEYIKSIRLNSSFTTHIVAQLDFAENYSIFYQREIQSYHWNNDQVTIFTVQLKVGSVHKNIVIISNYMLHNTAFVYVAQSIIVNYIKQHFPFIQIINYLSDGAGSQFKNNYNMFNLLHHLRDFGIQACWTFSSTGHGKGPIDGLGASSKSTATRSVKSSGTVISSAKEFYEFTKQYNENAAKLSGNNEPPINAFYVDSTTVEATYQNFLKPRWDKLNKTDHIKQIRSFHQFNIRSENVILCKQTSSSLDYMTTVYRTENTTESTVTPVHTVTDISIDTYVITKYNDKLHLAKIKSINYPAQEIQVIYYEPEFPATIFYVSRLKNRHGSNINVQNIILLLRRNPTIGKQNEVYIDHEQYNDITNLSEQL</sequence>
<dbReference type="AlphaFoldDB" id="A0A814NQU7"/>
<dbReference type="Proteomes" id="UP000663891">
    <property type="component" value="Unassembled WGS sequence"/>
</dbReference>
<proteinExistence type="predicted"/>
<feature type="compositionally biased region" description="Basic and acidic residues" evidence="1">
    <location>
        <begin position="110"/>
        <end position="130"/>
    </location>
</feature>
<dbReference type="PANTHER" id="PTHR46601">
    <property type="entry name" value="ULP_PROTEASE DOMAIN-CONTAINING PROTEIN"/>
    <property type="match status" value="1"/>
</dbReference>
<reference evidence="2" key="1">
    <citation type="submission" date="2021-02" db="EMBL/GenBank/DDBJ databases">
        <authorList>
            <person name="Nowell W R."/>
        </authorList>
    </citation>
    <scope>NUCLEOTIDE SEQUENCE</scope>
</reference>
<evidence type="ECO:0000256" key="1">
    <source>
        <dbReference type="SAM" id="MobiDB-lite"/>
    </source>
</evidence>
<protein>
    <submittedName>
        <fullName evidence="2">Uncharacterized protein</fullName>
    </submittedName>
</protein>
<organism evidence="2 3">
    <name type="scientific">Adineta steineri</name>
    <dbReference type="NCBI Taxonomy" id="433720"/>
    <lineage>
        <taxon>Eukaryota</taxon>
        <taxon>Metazoa</taxon>
        <taxon>Spiralia</taxon>
        <taxon>Gnathifera</taxon>
        <taxon>Rotifera</taxon>
        <taxon>Eurotatoria</taxon>
        <taxon>Bdelloidea</taxon>
        <taxon>Adinetida</taxon>
        <taxon>Adinetidae</taxon>
        <taxon>Adineta</taxon>
    </lineage>
</organism>
<evidence type="ECO:0000313" key="3">
    <source>
        <dbReference type="Proteomes" id="UP000663891"/>
    </source>
</evidence>
<dbReference type="EMBL" id="CAJNON010000200">
    <property type="protein sequence ID" value="CAF1095374.1"/>
    <property type="molecule type" value="Genomic_DNA"/>
</dbReference>
<name>A0A814NQU7_9BILA</name>
<dbReference type="OrthoDB" id="10068393at2759"/>
<dbReference type="PANTHER" id="PTHR46601:SF1">
    <property type="entry name" value="ADF-H DOMAIN-CONTAINING PROTEIN"/>
    <property type="match status" value="1"/>
</dbReference>
<feature type="region of interest" description="Disordered" evidence="1">
    <location>
        <begin position="86"/>
        <end position="134"/>
    </location>
</feature>